<gene>
    <name evidence="4" type="ORF">BS639_04860</name>
    <name evidence="3" type="ORF">ITX54_00775</name>
</gene>
<dbReference type="GO" id="GO:0003700">
    <property type="term" value="F:DNA-binding transcription factor activity"/>
    <property type="evidence" value="ECO:0007669"/>
    <property type="project" value="TreeGrafter"/>
</dbReference>
<dbReference type="GO" id="GO:0005829">
    <property type="term" value="C:cytosol"/>
    <property type="evidence" value="ECO:0007669"/>
    <property type="project" value="TreeGrafter"/>
</dbReference>
<reference evidence="4 5" key="2">
    <citation type="journal article" date="2017" name="Int. J. Syst. Evol. Microbiol.">
        <title>Rouxiella badensis sp. nov. and Rouxiella silvae sp. nov. isolated from peat bog soil in Germany and emendation of the genus description.</title>
        <authorList>
            <person name="Le Fleche-Mateos A."/>
            <person name="Kugler J.H."/>
            <person name="Hansen S.H."/>
            <person name="Syldatk C."/>
            <person name="Hausmann R."/>
            <person name="Lomprez F."/>
            <person name="Vandenbogaert M."/>
            <person name="Manuguerra J.C."/>
            <person name="Grimont P.A."/>
        </authorList>
    </citation>
    <scope>NUCLEOTIDE SEQUENCE [LARGE SCALE GENOMIC DNA]</scope>
    <source>
        <strain evidence="4 5">213</strain>
    </source>
</reference>
<dbReference type="Proteomes" id="UP000705283">
    <property type="component" value="Unassembled WGS sequence"/>
</dbReference>
<accession>A0AA41BUT6</accession>
<evidence type="ECO:0000256" key="1">
    <source>
        <dbReference type="ARBA" id="ARBA00023125"/>
    </source>
</evidence>
<proteinExistence type="predicted"/>
<sequence>MTQPISIIAKALVRERQRTGLSLAEISRRAGIAKSTLSQLESGNGNPSIETLWSLCVALDIPFARLMEPQVITSQVIRFGEGPSVTAEMAHYKAILLATCPPGARRDIYQLITQPGDDRHSHPHSPGSIEHIIVTKGRALVGPTDNPVELNPGDYICYPGDQPHIFKALEPDTHAILISEQN</sequence>
<dbReference type="InterPro" id="IPR001387">
    <property type="entry name" value="Cro/C1-type_HTH"/>
</dbReference>
<dbReference type="SMART" id="SM00530">
    <property type="entry name" value="HTH_XRE"/>
    <property type="match status" value="1"/>
</dbReference>
<organism evidence="3 6">
    <name type="scientific">Rouxiella silvae</name>
    <dbReference type="NCBI Taxonomy" id="1646373"/>
    <lineage>
        <taxon>Bacteria</taxon>
        <taxon>Pseudomonadati</taxon>
        <taxon>Pseudomonadota</taxon>
        <taxon>Gammaproteobacteria</taxon>
        <taxon>Enterobacterales</taxon>
        <taxon>Yersiniaceae</taxon>
        <taxon>Rouxiella</taxon>
    </lineage>
</organism>
<keyword evidence="5" id="KW-1185">Reference proteome</keyword>
<reference evidence="3" key="3">
    <citation type="submission" date="2020-11" db="EMBL/GenBank/DDBJ databases">
        <authorList>
            <person name="Lee S.D."/>
        </authorList>
    </citation>
    <scope>NUCLEOTIDE SEQUENCE</scope>
    <source>
        <strain evidence="3">SAP-2</strain>
    </source>
</reference>
<dbReference type="PANTHER" id="PTHR46797:SF1">
    <property type="entry name" value="METHYLPHOSPHONATE SYNTHASE"/>
    <property type="match status" value="1"/>
</dbReference>
<reference evidence="4" key="1">
    <citation type="submission" date="2016-12" db="EMBL/GenBank/DDBJ databases">
        <authorList>
            <person name="Le Fleche-Mateos A."/>
        </authorList>
    </citation>
    <scope>NUCLEOTIDE SEQUENCE</scope>
    <source>
        <strain evidence="4">213</strain>
    </source>
</reference>
<name>A0AA41BUT6_9GAMM</name>
<dbReference type="Gene3D" id="2.60.120.10">
    <property type="entry name" value="Jelly Rolls"/>
    <property type="match status" value="1"/>
</dbReference>
<dbReference type="InterPro" id="IPR050807">
    <property type="entry name" value="TransReg_Diox_bact_type"/>
</dbReference>
<dbReference type="SUPFAM" id="SSF47413">
    <property type="entry name" value="lambda repressor-like DNA-binding domains"/>
    <property type="match status" value="1"/>
</dbReference>
<evidence type="ECO:0000313" key="5">
    <source>
        <dbReference type="Proteomes" id="UP000192722"/>
    </source>
</evidence>
<dbReference type="SUPFAM" id="SSF51182">
    <property type="entry name" value="RmlC-like cupins"/>
    <property type="match status" value="1"/>
</dbReference>
<comment type="caution">
    <text evidence="3">The sequence shown here is derived from an EMBL/GenBank/DDBJ whole genome shotgun (WGS) entry which is preliminary data.</text>
</comment>
<protein>
    <submittedName>
        <fullName evidence="3 4">Transcriptional regulator</fullName>
    </submittedName>
</protein>
<dbReference type="InterPro" id="IPR014710">
    <property type="entry name" value="RmlC-like_jellyroll"/>
</dbReference>
<dbReference type="AlphaFoldDB" id="A0AA41BUT6"/>
<evidence type="ECO:0000313" key="6">
    <source>
        <dbReference type="Proteomes" id="UP000705283"/>
    </source>
</evidence>
<reference evidence="3" key="4">
    <citation type="submission" date="2022-09" db="EMBL/GenBank/DDBJ databases">
        <title>Rouxiella aceris sp. nov., isolated from tree sap and emended description of the genus Rhouxiella.</title>
        <authorList>
            <person name="Kim I.S."/>
        </authorList>
    </citation>
    <scope>NUCLEOTIDE SEQUENCE</scope>
    <source>
        <strain evidence="3">SAP-2</strain>
    </source>
</reference>
<dbReference type="InterPro" id="IPR010982">
    <property type="entry name" value="Lambda_DNA-bd_dom_sf"/>
</dbReference>
<evidence type="ECO:0000313" key="3">
    <source>
        <dbReference type="EMBL" id="MBF6635204.1"/>
    </source>
</evidence>
<dbReference type="Pfam" id="PF01381">
    <property type="entry name" value="HTH_3"/>
    <property type="match status" value="1"/>
</dbReference>
<dbReference type="RefSeq" id="WP_084982383.1">
    <property type="nucleotide sequence ID" value="NZ_CBCSCF010000002.1"/>
</dbReference>
<evidence type="ECO:0000313" key="4">
    <source>
        <dbReference type="EMBL" id="ORJ22371.1"/>
    </source>
</evidence>
<dbReference type="Pfam" id="PF07883">
    <property type="entry name" value="Cupin_2"/>
    <property type="match status" value="1"/>
</dbReference>
<dbReference type="EMBL" id="MRWD01000008">
    <property type="protein sequence ID" value="ORJ22371.1"/>
    <property type="molecule type" value="Genomic_DNA"/>
</dbReference>
<feature type="domain" description="HTH cro/C1-type" evidence="2">
    <location>
        <begin position="12"/>
        <end position="66"/>
    </location>
</feature>
<dbReference type="InterPro" id="IPR011051">
    <property type="entry name" value="RmlC_Cupin_sf"/>
</dbReference>
<keyword evidence="1" id="KW-0238">DNA-binding</keyword>
<dbReference type="Gene3D" id="1.10.260.40">
    <property type="entry name" value="lambda repressor-like DNA-binding domains"/>
    <property type="match status" value="1"/>
</dbReference>
<dbReference type="EMBL" id="JADMKS010000001">
    <property type="protein sequence ID" value="MBF6635204.1"/>
    <property type="molecule type" value="Genomic_DNA"/>
</dbReference>
<dbReference type="GO" id="GO:0003677">
    <property type="term" value="F:DNA binding"/>
    <property type="evidence" value="ECO:0007669"/>
    <property type="project" value="UniProtKB-KW"/>
</dbReference>
<dbReference type="CDD" id="cd02209">
    <property type="entry name" value="cupin_XRE_C"/>
    <property type="match status" value="1"/>
</dbReference>
<dbReference type="CDD" id="cd00093">
    <property type="entry name" value="HTH_XRE"/>
    <property type="match status" value="1"/>
</dbReference>
<dbReference type="Proteomes" id="UP000192722">
    <property type="component" value="Unassembled WGS sequence"/>
</dbReference>
<dbReference type="InterPro" id="IPR013096">
    <property type="entry name" value="Cupin_2"/>
</dbReference>
<evidence type="ECO:0000259" key="2">
    <source>
        <dbReference type="PROSITE" id="PS50943"/>
    </source>
</evidence>
<dbReference type="PANTHER" id="PTHR46797">
    <property type="entry name" value="HTH-TYPE TRANSCRIPTIONAL REGULATOR"/>
    <property type="match status" value="1"/>
</dbReference>
<dbReference type="PROSITE" id="PS50943">
    <property type="entry name" value="HTH_CROC1"/>
    <property type="match status" value="1"/>
</dbReference>